<accession>A0ACB9PFR8</accession>
<evidence type="ECO:0000313" key="2">
    <source>
        <dbReference type="Proteomes" id="UP000828941"/>
    </source>
</evidence>
<protein>
    <submittedName>
        <fullName evidence="1">Uncharacterized protein</fullName>
    </submittedName>
</protein>
<name>A0ACB9PFR8_BAUVA</name>
<sequence length="219" mass="24211">MQGMYVFCNIASGNEFHKEAVMQLLFLQCENETHSVIMKLLQSNDRHLRTAAAWVIVLCSVVDALTHDNAKVRSAACICIRSVCHSIKNVSAGCFMNEKSVVPLVQLLSDLSTSVQVCTYCSHDLRFRASGVINIIIYPTSQRFLDGRKASCKACTMQYHDQLPQLESLGQLAKSKNNVRAVSELFNFVALLTRGGAGEDVPFLDGDGKLAELLKHVFI</sequence>
<dbReference type="EMBL" id="CM039429">
    <property type="protein sequence ID" value="KAI4347271.1"/>
    <property type="molecule type" value="Genomic_DNA"/>
</dbReference>
<gene>
    <name evidence="1" type="ORF">L6164_008095</name>
</gene>
<evidence type="ECO:0000313" key="1">
    <source>
        <dbReference type="EMBL" id="KAI4347271.1"/>
    </source>
</evidence>
<proteinExistence type="predicted"/>
<comment type="caution">
    <text evidence="1">The sequence shown here is derived from an EMBL/GenBank/DDBJ whole genome shotgun (WGS) entry which is preliminary data.</text>
</comment>
<keyword evidence="2" id="KW-1185">Reference proteome</keyword>
<reference evidence="1 2" key="1">
    <citation type="journal article" date="2022" name="DNA Res.">
        <title>Chromosomal-level genome assembly of the orchid tree Bauhinia variegata (Leguminosae; Cercidoideae) supports the allotetraploid origin hypothesis of Bauhinia.</title>
        <authorList>
            <person name="Zhong Y."/>
            <person name="Chen Y."/>
            <person name="Zheng D."/>
            <person name="Pang J."/>
            <person name="Liu Y."/>
            <person name="Luo S."/>
            <person name="Meng S."/>
            <person name="Qian L."/>
            <person name="Wei D."/>
            <person name="Dai S."/>
            <person name="Zhou R."/>
        </authorList>
    </citation>
    <scope>NUCLEOTIDE SEQUENCE [LARGE SCALE GENOMIC DNA]</scope>
    <source>
        <strain evidence="1">BV-YZ2020</strain>
    </source>
</reference>
<dbReference type="Proteomes" id="UP000828941">
    <property type="component" value="Chromosome 4"/>
</dbReference>
<organism evidence="1 2">
    <name type="scientific">Bauhinia variegata</name>
    <name type="common">Purple orchid tree</name>
    <name type="synonym">Phanera variegata</name>
    <dbReference type="NCBI Taxonomy" id="167791"/>
    <lineage>
        <taxon>Eukaryota</taxon>
        <taxon>Viridiplantae</taxon>
        <taxon>Streptophyta</taxon>
        <taxon>Embryophyta</taxon>
        <taxon>Tracheophyta</taxon>
        <taxon>Spermatophyta</taxon>
        <taxon>Magnoliopsida</taxon>
        <taxon>eudicotyledons</taxon>
        <taxon>Gunneridae</taxon>
        <taxon>Pentapetalae</taxon>
        <taxon>rosids</taxon>
        <taxon>fabids</taxon>
        <taxon>Fabales</taxon>
        <taxon>Fabaceae</taxon>
        <taxon>Cercidoideae</taxon>
        <taxon>Cercideae</taxon>
        <taxon>Bauhiniinae</taxon>
        <taxon>Bauhinia</taxon>
    </lineage>
</organism>